<keyword evidence="7" id="KW-1185">Reference proteome</keyword>
<accession>A0A7J9UYY8</accession>
<dbReference type="OrthoDB" id="9815825at2"/>
<comment type="caution">
    <text evidence="6">The sequence shown here is derived from an EMBL/GenBank/DDBJ whole genome shotgun (WGS) entry which is preliminary data.</text>
</comment>
<feature type="domain" description="Gfo/Idh/MocA-like oxidoreductase N-terminal" evidence="4">
    <location>
        <begin position="20"/>
        <end position="137"/>
    </location>
</feature>
<evidence type="ECO:0000259" key="4">
    <source>
        <dbReference type="Pfam" id="PF01408"/>
    </source>
</evidence>
<keyword evidence="3" id="KW-0520">NAD</keyword>
<comment type="similarity">
    <text evidence="1">Belongs to the Gfo/Idh/MocA family.</text>
</comment>
<dbReference type="Proteomes" id="UP000429644">
    <property type="component" value="Unassembled WGS sequence"/>
</dbReference>
<dbReference type="RefSeq" id="WP_152232614.1">
    <property type="nucleotide sequence ID" value="NZ_BAAAOT010000046.1"/>
</dbReference>
<evidence type="ECO:0000313" key="7">
    <source>
        <dbReference type="Proteomes" id="UP000429644"/>
    </source>
</evidence>
<keyword evidence="2" id="KW-0560">Oxidoreductase</keyword>
<organism evidence="6 7">
    <name type="scientific">Georgenia ruanii</name>
    <dbReference type="NCBI Taxonomy" id="348442"/>
    <lineage>
        <taxon>Bacteria</taxon>
        <taxon>Bacillati</taxon>
        <taxon>Actinomycetota</taxon>
        <taxon>Actinomycetes</taxon>
        <taxon>Micrococcales</taxon>
        <taxon>Bogoriellaceae</taxon>
        <taxon>Georgenia</taxon>
    </lineage>
</organism>
<dbReference type="Gene3D" id="3.40.50.720">
    <property type="entry name" value="NAD(P)-binding Rossmann-like Domain"/>
    <property type="match status" value="1"/>
</dbReference>
<protein>
    <submittedName>
        <fullName evidence="6">Gfo/Idh/MocA family oxidoreductase</fullName>
    </submittedName>
</protein>
<feature type="domain" description="GFO/IDH/MocA-like oxidoreductase" evidence="5">
    <location>
        <begin position="148"/>
        <end position="261"/>
    </location>
</feature>
<dbReference type="Pfam" id="PF22725">
    <property type="entry name" value="GFO_IDH_MocA_C3"/>
    <property type="match status" value="1"/>
</dbReference>
<dbReference type="AlphaFoldDB" id="A0A7J9UYY8"/>
<name>A0A7J9UYY8_9MICO</name>
<evidence type="ECO:0000256" key="3">
    <source>
        <dbReference type="ARBA" id="ARBA00023027"/>
    </source>
</evidence>
<evidence type="ECO:0000256" key="2">
    <source>
        <dbReference type="ARBA" id="ARBA00023002"/>
    </source>
</evidence>
<dbReference type="PANTHER" id="PTHR22604">
    <property type="entry name" value="OXIDOREDUCTASES"/>
    <property type="match status" value="1"/>
</dbReference>
<dbReference type="GO" id="GO:0016491">
    <property type="term" value="F:oxidoreductase activity"/>
    <property type="evidence" value="ECO:0007669"/>
    <property type="project" value="UniProtKB-KW"/>
</dbReference>
<evidence type="ECO:0000313" key="6">
    <source>
        <dbReference type="EMBL" id="MPV89855.1"/>
    </source>
</evidence>
<evidence type="ECO:0000256" key="1">
    <source>
        <dbReference type="ARBA" id="ARBA00010928"/>
    </source>
</evidence>
<reference evidence="6 7" key="1">
    <citation type="submission" date="2019-10" db="EMBL/GenBank/DDBJ databases">
        <title>Georgenia wutianyii sp. nov. and Georgenia yuyongxinii sp. nov. isolated from plateau pika (Ochotona curzoniae) in the Qinghai-Tibet plateau of China.</title>
        <authorList>
            <person name="Tian Z."/>
        </authorList>
    </citation>
    <scope>NUCLEOTIDE SEQUENCE [LARGE SCALE GENOMIC DNA]</scope>
    <source>
        <strain evidence="6 7">JCM 15130</strain>
    </source>
</reference>
<dbReference type="InterPro" id="IPR036291">
    <property type="entry name" value="NAD(P)-bd_dom_sf"/>
</dbReference>
<sequence length="342" mass="36174">MTAPTVTLPVPPDPAEAPPLRWGILGAGGIAATFARDVPARTRQRVVAVGSRDRARAEAFAAAHGVPRAHGGYEALVADPDVDVIYVATPHSFHRDHALLALAAGKHVLVEKAFTRNAAEAREVFDAARAQGRFVMEAMWTRFLPHMVALRALAASGALGEVLAVTADHGQRLDTVERLVAPSLAGGALLDLGVYPLSFAHSLLGAPTTVQAAGVLTDLGVDAHEAVTLSYAESRAVAVCGANMWARSATAAAVVGTEARVDVAGEFYRPTAFTVTPLRGEPWRWEGDGLMGGGFEFEAAEVARCIGEGRQESATMPWQATLEVMEIMDEVRRQLGVIYPGE</sequence>
<proteinExistence type="inferred from homology"/>
<gene>
    <name evidence="6" type="ORF">GB882_14360</name>
</gene>
<dbReference type="InterPro" id="IPR050984">
    <property type="entry name" value="Gfo/Idh/MocA_domain"/>
</dbReference>
<dbReference type="InterPro" id="IPR000683">
    <property type="entry name" value="Gfo/Idh/MocA-like_OxRdtase_N"/>
</dbReference>
<dbReference type="InterPro" id="IPR055170">
    <property type="entry name" value="GFO_IDH_MocA-like_dom"/>
</dbReference>
<evidence type="ECO:0000259" key="5">
    <source>
        <dbReference type="Pfam" id="PF22725"/>
    </source>
</evidence>
<dbReference type="GO" id="GO:0000166">
    <property type="term" value="F:nucleotide binding"/>
    <property type="evidence" value="ECO:0007669"/>
    <property type="project" value="InterPro"/>
</dbReference>
<dbReference type="SUPFAM" id="SSF55347">
    <property type="entry name" value="Glyceraldehyde-3-phosphate dehydrogenase-like, C-terminal domain"/>
    <property type="match status" value="1"/>
</dbReference>
<dbReference type="PANTHER" id="PTHR22604:SF105">
    <property type="entry name" value="TRANS-1,2-DIHYDROBENZENE-1,2-DIOL DEHYDROGENASE"/>
    <property type="match status" value="1"/>
</dbReference>
<dbReference type="Pfam" id="PF01408">
    <property type="entry name" value="GFO_IDH_MocA"/>
    <property type="match status" value="1"/>
</dbReference>
<dbReference type="SUPFAM" id="SSF51735">
    <property type="entry name" value="NAD(P)-binding Rossmann-fold domains"/>
    <property type="match status" value="1"/>
</dbReference>
<dbReference type="Gene3D" id="3.30.360.10">
    <property type="entry name" value="Dihydrodipicolinate Reductase, domain 2"/>
    <property type="match status" value="1"/>
</dbReference>
<dbReference type="EMBL" id="WHPD01003099">
    <property type="protein sequence ID" value="MPV89855.1"/>
    <property type="molecule type" value="Genomic_DNA"/>
</dbReference>